<name>A0ABQ2CYI2_9DEIO</name>
<dbReference type="EMBL" id="BMOD01000005">
    <property type="protein sequence ID" value="GGJ33377.1"/>
    <property type="molecule type" value="Genomic_DNA"/>
</dbReference>
<gene>
    <name evidence="1" type="ORF">GCM10008938_19520</name>
</gene>
<comment type="caution">
    <text evidence="1">The sequence shown here is derived from an EMBL/GenBank/DDBJ whole genome shotgun (WGS) entry which is preliminary data.</text>
</comment>
<reference evidence="2" key="1">
    <citation type="journal article" date="2019" name="Int. J. Syst. Evol. Microbiol.">
        <title>The Global Catalogue of Microorganisms (GCM) 10K type strain sequencing project: providing services to taxonomists for standard genome sequencing and annotation.</title>
        <authorList>
            <consortium name="The Broad Institute Genomics Platform"/>
            <consortium name="The Broad Institute Genome Sequencing Center for Infectious Disease"/>
            <person name="Wu L."/>
            <person name="Ma J."/>
        </authorList>
    </citation>
    <scope>NUCLEOTIDE SEQUENCE [LARGE SCALE GENOMIC DNA]</scope>
    <source>
        <strain evidence="2">JCM 14370</strain>
    </source>
</reference>
<sequence length="752" mass="82647">MKTCTDPLTHALTRFDKHVYFAEGMVLGEDDFTQEFAYLSGHQHLLSRGALGYGTLCGLQVKYESAEVKVTPGLALTPSGELVRVPRVQCASLAAWLKKQPGLSEGEQHLYVTLEYRSCPTDEEPLPSQPCRTAQESLVPSRWEDDFILDFSFTAPDHRLYRLEHEFSGWLRDRVRTRALMGEETPDHLVNQLIGILQQNLNPDLGAGLETHLQTILAPLLDWEGHLSVPEPVLDRVLQVLTTHWVTTLRTAALDQEATPDGLPPRQHALLLAGIIADFQAGNVNSVRIDETARPVLLDLSLLTTYLQKGKDRVLYGEVTGPTHQTRVSKIQTYDVYPDGTIRTDDEPLTFLGLKDNIWQATPFPMLVGDITGTVKSTFVSALQGIPLQSPATQNNQLLVTTYTGNPESEEDPQRLVWVPVNAPAGDVQLDFEHGDSTVVGLQKHPVSSQTPDDNQILKYTGSEWQPVYLGGDVTGDPQNSQLSAIQGVSIFGPAGAPGQFMITTFTEGLETLQWTPVIFPQGDVLMDFLSGQSTVTAIQHVPVRNQGPDNGQVLMFTGEDWAPVSLGGDVIGSPDSTTVRALQGIEIQGTPTSDNQTLVSVNLGGGEGFVWQVRDLPEAGAEPSSGSKDYVSTIPGKPYGLYAAGPIELMPFNPRGLYNINGVEPEGEGRIAVYFGPSKHEAGNYRYVVKATVQSRRGVFVHVQVAEPATSERVVLQLFGWRGEMFPMDFREFESEITLHLEVNFYQVRAE</sequence>
<evidence type="ECO:0000313" key="1">
    <source>
        <dbReference type="EMBL" id="GGJ33377.1"/>
    </source>
</evidence>
<accession>A0ABQ2CYI2</accession>
<protein>
    <submittedName>
        <fullName evidence="1">Uncharacterized protein</fullName>
    </submittedName>
</protein>
<keyword evidence="2" id="KW-1185">Reference proteome</keyword>
<dbReference type="RefSeq" id="WP_189002492.1">
    <property type="nucleotide sequence ID" value="NZ_BMOD01000005.1"/>
</dbReference>
<dbReference type="Proteomes" id="UP000632222">
    <property type="component" value="Unassembled WGS sequence"/>
</dbReference>
<evidence type="ECO:0000313" key="2">
    <source>
        <dbReference type="Proteomes" id="UP000632222"/>
    </source>
</evidence>
<proteinExistence type="predicted"/>
<organism evidence="1 2">
    <name type="scientific">Deinococcus roseus</name>
    <dbReference type="NCBI Taxonomy" id="392414"/>
    <lineage>
        <taxon>Bacteria</taxon>
        <taxon>Thermotogati</taxon>
        <taxon>Deinococcota</taxon>
        <taxon>Deinococci</taxon>
        <taxon>Deinococcales</taxon>
        <taxon>Deinococcaceae</taxon>
        <taxon>Deinococcus</taxon>
    </lineage>
</organism>